<reference evidence="1" key="1">
    <citation type="submission" date="2021-04" db="EMBL/GenBank/DDBJ databases">
        <title>Genomics, taxonomy and metabolism of representatives of sulfur bacteria of the genus Thiothrix: Thiothrix fructosivorans QT, Thiothrix unzii A1T and three new species, Thiothrix subterranea sp. nov., Thiothrix litoralis sp. nov. and 'Candidatus Thiothrix anitrata' sp. nov.</title>
        <authorList>
            <person name="Ravin N.V."/>
            <person name="Smolyakov D."/>
            <person name="Rudenko T.S."/>
            <person name="Mardanov A.V."/>
            <person name="Beletsky A.V."/>
            <person name="Markov N.D."/>
            <person name="Fomenkov A.I."/>
            <person name="Roberts R.J."/>
            <person name="Karnachuk O.V."/>
            <person name="Novikov A."/>
            <person name="Grabovich M.Y."/>
        </authorList>
    </citation>
    <scope>NUCLEOTIDE SEQUENCE</scope>
    <source>
        <strain evidence="1">A1</strain>
    </source>
</reference>
<proteinExistence type="predicted"/>
<evidence type="ECO:0000313" key="1">
    <source>
        <dbReference type="EMBL" id="QTR55358.1"/>
    </source>
</evidence>
<dbReference type="AlphaFoldDB" id="A0A975FCZ0"/>
<dbReference type="Proteomes" id="UP000672009">
    <property type="component" value="Chromosome"/>
</dbReference>
<protein>
    <submittedName>
        <fullName evidence="1">DUF2860 family protein</fullName>
    </submittedName>
</protein>
<keyword evidence="2" id="KW-1185">Reference proteome</keyword>
<dbReference type="KEGG" id="tun:J9260_16190"/>
<dbReference type="EMBL" id="CP072793">
    <property type="protein sequence ID" value="QTR55358.1"/>
    <property type="molecule type" value="Genomic_DNA"/>
</dbReference>
<organism evidence="1 2">
    <name type="scientific">Thiothrix unzii</name>
    <dbReference type="NCBI Taxonomy" id="111769"/>
    <lineage>
        <taxon>Bacteria</taxon>
        <taxon>Pseudomonadati</taxon>
        <taxon>Pseudomonadota</taxon>
        <taxon>Gammaproteobacteria</taxon>
        <taxon>Thiotrichales</taxon>
        <taxon>Thiotrichaceae</taxon>
        <taxon>Thiothrix</taxon>
    </lineage>
</organism>
<dbReference type="Gene3D" id="2.40.160.10">
    <property type="entry name" value="Porin"/>
    <property type="match status" value="1"/>
</dbReference>
<accession>A0A975FCZ0</accession>
<name>A0A975FCZ0_9GAMM</name>
<dbReference type="InterPro" id="IPR011250">
    <property type="entry name" value="OMP/PagP_B-barrel"/>
</dbReference>
<dbReference type="InterPro" id="IPR016896">
    <property type="entry name" value="DUF2860"/>
</dbReference>
<gene>
    <name evidence="1" type="ORF">J9260_16190</name>
</gene>
<dbReference type="Pfam" id="PF11059">
    <property type="entry name" value="DUF2860"/>
    <property type="match status" value="1"/>
</dbReference>
<dbReference type="SUPFAM" id="SSF56925">
    <property type="entry name" value="OMPA-like"/>
    <property type="match status" value="1"/>
</dbReference>
<evidence type="ECO:0000313" key="2">
    <source>
        <dbReference type="Proteomes" id="UP000672009"/>
    </source>
</evidence>
<sequence length="111" mass="12863">MHEFRVEAFHVTAPSWDSRYIAVTQFSLQSRNSRHSSSVGLNVQQRQHQAKDPIYNQKRKDTRVTLQIGHQIRVSKNTSVFAEAGHTDNDSNLGLYDTDKRYVKTGINYHF</sequence>
<dbReference type="InterPro" id="IPR023614">
    <property type="entry name" value="Porin_dom_sf"/>
</dbReference>